<keyword evidence="4" id="KW-0804">Transcription</keyword>
<feature type="domain" description="B12-binding" evidence="6">
    <location>
        <begin position="175"/>
        <end position="308"/>
    </location>
</feature>
<dbReference type="Gene3D" id="1.10.1240.10">
    <property type="entry name" value="Methionine synthase domain"/>
    <property type="match status" value="1"/>
</dbReference>
<gene>
    <name evidence="7" type="ORF">HNQ93_001695</name>
</gene>
<dbReference type="Pfam" id="PF02607">
    <property type="entry name" value="B12-binding_2"/>
    <property type="match status" value="1"/>
</dbReference>
<evidence type="ECO:0000256" key="3">
    <source>
        <dbReference type="ARBA" id="ARBA00023125"/>
    </source>
</evidence>
<evidence type="ECO:0000256" key="4">
    <source>
        <dbReference type="ARBA" id="ARBA00023163"/>
    </source>
</evidence>
<dbReference type="Gene3D" id="1.10.1660.10">
    <property type="match status" value="1"/>
</dbReference>
<dbReference type="SUPFAM" id="SSF52242">
    <property type="entry name" value="Cobalamin (vitamin B12)-binding domain"/>
    <property type="match status" value="1"/>
</dbReference>
<dbReference type="AlphaFoldDB" id="A0A7W9T1N5"/>
<feature type="domain" description="HTH merR-type" evidence="5">
    <location>
        <begin position="3"/>
        <end position="72"/>
    </location>
</feature>
<dbReference type="InterPro" id="IPR047057">
    <property type="entry name" value="MerR_fam"/>
</dbReference>
<dbReference type="GO" id="GO:0003677">
    <property type="term" value="F:DNA binding"/>
    <property type="evidence" value="ECO:0007669"/>
    <property type="project" value="UniProtKB-KW"/>
</dbReference>
<dbReference type="InterPro" id="IPR036594">
    <property type="entry name" value="Meth_synthase_dom"/>
</dbReference>
<sequence length="308" mass="34662">MGHFSISDLEQLSGIKAHTIRIWEQRYGILRPVRTATNIRTYCDDDLRRLLNVATLCNRGYRISQVAKLTEQELANAVVSCDDDAHNYCQQVNGLLAAMLEMNELQLTNLLNQAIQQAGFEQAILHVAYPFLQRIGVMWQTGTVNPAQEHLVTNLLRQKLMAATDALPPVQPANARRWVLFLPEGEMHELALLFMNYILRARGHHVLYLGQNLPVSELKAVCSAYQPYAALTVLTAVPERDEVQDFVNELHQICPDITLFLYGPLAQLNFKMPPNAVRLRLITDFIALAEGICACACDRKVELPTEAS</sequence>
<keyword evidence="8" id="KW-1185">Reference proteome</keyword>
<dbReference type="PROSITE" id="PS51332">
    <property type="entry name" value="B12_BINDING"/>
    <property type="match status" value="1"/>
</dbReference>
<dbReference type="InterPro" id="IPR036724">
    <property type="entry name" value="Cobalamin-bd_sf"/>
</dbReference>
<evidence type="ECO:0000259" key="6">
    <source>
        <dbReference type="PROSITE" id="PS51332"/>
    </source>
</evidence>
<comment type="caution">
    <text evidence="7">The sequence shown here is derived from an EMBL/GenBank/DDBJ whole genome shotgun (WGS) entry which is preliminary data.</text>
</comment>
<dbReference type="GO" id="GO:0031419">
    <property type="term" value="F:cobalamin binding"/>
    <property type="evidence" value="ECO:0007669"/>
    <property type="project" value="InterPro"/>
</dbReference>
<dbReference type="PROSITE" id="PS50937">
    <property type="entry name" value="HTH_MERR_2"/>
    <property type="match status" value="1"/>
</dbReference>
<dbReference type="Pfam" id="PF13411">
    <property type="entry name" value="MerR_1"/>
    <property type="match status" value="1"/>
</dbReference>
<dbReference type="PANTHER" id="PTHR30204:SF69">
    <property type="entry name" value="MERR-FAMILY TRANSCRIPTIONAL REGULATOR"/>
    <property type="match status" value="1"/>
</dbReference>
<dbReference type="Proteomes" id="UP000532746">
    <property type="component" value="Unassembled WGS sequence"/>
</dbReference>
<dbReference type="CDD" id="cd01104">
    <property type="entry name" value="HTH_MlrA-CarA"/>
    <property type="match status" value="1"/>
</dbReference>
<dbReference type="EMBL" id="JACHGG010000002">
    <property type="protein sequence ID" value="MBB6058849.1"/>
    <property type="molecule type" value="Genomic_DNA"/>
</dbReference>
<keyword evidence="1" id="KW-0678">Repressor</keyword>
<evidence type="ECO:0000313" key="8">
    <source>
        <dbReference type="Proteomes" id="UP000532746"/>
    </source>
</evidence>
<dbReference type="PANTHER" id="PTHR30204">
    <property type="entry name" value="REDOX-CYCLING DRUG-SENSING TRANSCRIPTIONAL ACTIVATOR SOXR"/>
    <property type="match status" value="1"/>
</dbReference>
<proteinExistence type="predicted"/>
<organism evidence="7 8">
    <name type="scientific">Hymenobacter luteus</name>
    <dbReference type="NCBI Taxonomy" id="1411122"/>
    <lineage>
        <taxon>Bacteria</taxon>
        <taxon>Pseudomonadati</taxon>
        <taxon>Bacteroidota</taxon>
        <taxon>Cytophagia</taxon>
        <taxon>Cytophagales</taxon>
        <taxon>Hymenobacteraceae</taxon>
        <taxon>Hymenobacter</taxon>
    </lineage>
</organism>
<keyword evidence="2" id="KW-0805">Transcription regulation</keyword>
<dbReference type="SMART" id="SM00422">
    <property type="entry name" value="HTH_MERR"/>
    <property type="match status" value="1"/>
</dbReference>
<dbReference type="GO" id="GO:0046872">
    <property type="term" value="F:metal ion binding"/>
    <property type="evidence" value="ECO:0007669"/>
    <property type="project" value="InterPro"/>
</dbReference>
<dbReference type="Gene3D" id="3.40.50.280">
    <property type="entry name" value="Cobalamin-binding domain"/>
    <property type="match status" value="1"/>
</dbReference>
<evidence type="ECO:0000259" key="5">
    <source>
        <dbReference type="PROSITE" id="PS50937"/>
    </source>
</evidence>
<dbReference type="RefSeq" id="WP_183402989.1">
    <property type="nucleotide sequence ID" value="NZ_JACHGG010000002.1"/>
</dbReference>
<dbReference type="InterPro" id="IPR009061">
    <property type="entry name" value="DNA-bd_dom_put_sf"/>
</dbReference>
<evidence type="ECO:0000256" key="2">
    <source>
        <dbReference type="ARBA" id="ARBA00023015"/>
    </source>
</evidence>
<dbReference type="GO" id="GO:0003700">
    <property type="term" value="F:DNA-binding transcription factor activity"/>
    <property type="evidence" value="ECO:0007669"/>
    <property type="project" value="InterPro"/>
</dbReference>
<dbReference type="SUPFAM" id="SSF46955">
    <property type="entry name" value="Putative DNA-binding domain"/>
    <property type="match status" value="1"/>
</dbReference>
<evidence type="ECO:0000313" key="7">
    <source>
        <dbReference type="EMBL" id="MBB6058849.1"/>
    </source>
</evidence>
<accession>A0A7W9T1N5</accession>
<dbReference type="InterPro" id="IPR006158">
    <property type="entry name" value="Cobalamin-bd"/>
</dbReference>
<name>A0A7W9T1N5_9BACT</name>
<evidence type="ECO:0000256" key="1">
    <source>
        <dbReference type="ARBA" id="ARBA00022491"/>
    </source>
</evidence>
<dbReference type="InterPro" id="IPR000551">
    <property type="entry name" value="MerR-type_HTH_dom"/>
</dbReference>
<dbReference type="InterPro" id="IPR003759">
    <property type="entry name" value="Cbl-bd_cap"/>
</dbReference>
<keyword evidence="3 7" id="KW-0238">DNA-binding</keyword>
<reference evidence="7 8" key="1">
    <citation type="submission" date="2020-08" db="EMBL/GenBank/DDBJ databases">
        <title>Genomic Encyclopedia of Type Strains, Phase IV (KMG-IV): sequencing the most valuable type-strain genomes for metagenomic binning, comparative biology and taxonomic classification.</title>
        <authorList>
            <person name="Goeker M."/>
        </authorList>
    </citation>
    <scope>NUCLEOTIDE SEQUENCE [LARGE SCALE GENOMIC DNA]</scope>
    <source>
        <strain evidence="7 8">DSM 26718</strain>
    </source>
</reference>
<protein>
    <submittedName>
        <fullName evidence="7">DNA-binding transcriptional MerR regulator</fullName>
    </submittedName>
</protein>